<feature type="compositionally biased region" description="Basic residues" evidence="1">
    <location>
        <begin position="358"/>
        <end position="371"/>
    </location>
</feature>
<feature type="compositionally biased region" description="Polar residues" evidence="1">
    <location>
        <begin position="389"/>
        <end position="408"/>
    </location>
</feature>
<feature type="compositionally biased region" description="Basic and acidic residues" evidence="1">
    <location>
        <begin position="194"/>
        <end position="216"/>
    </location>
</feature>
<dbReference type="InterPro" id="IPR017956">
    <property type="entry name" value="AT_hook_DNA-bd_motif"/>
</dbReference>
<name>A0ABR1YBL7_9PEZI</name>
<feature type="compositionally biased region" description="Basic and acidic residues" evidence="1">
    <location>
        <begin position="49"/>
        <end position="62"/>
    </location>
</feature>
<reference evidence="2 3" key="1">
    <citation type="submission" date="2024-04" db="EMBL/GenBank/DDBJ databases">
        <title>Phyllosticta paracitricarpa is synonymous to the EU quarantine fungus P. citricarpa based on phylogenomic analyses.</title>
        <authorList>
            <consortium name="Lawrence Berkeley National Laboratory"/>
            <person name="Van Ingen-Buijs V.A."/>
            <person name="Van Westerhoven A.C."/>
            <person name="Haridas S."/>
            <person name="Skiadas P."/>
            <person name="Martin F."/>
            <person name="Groenewald J.Z."/>
            <person name="Crous P.W."/>
            <person name="Seidl M.F."/>
        </authorList>
    </citation>
    <scope>NUCLEOTIDE SEQUENCE [LARGE SCALE GENOMIC DNA]</scope>
    <source>
        <strain evidence="2 3">CBS 123374</strain>
    </source>
</reference>
<evidence type="ECO:0000313" key="2">
    <source>
        <dbReference type="EMBL" id="KAK8224771.1"/>
    </source>
</evidence>
<feature type="compositionally biased region" description="Acidic residues" evidence="1">
    <location>
        <begin position="274"/>
        <end position="288"/>
    </location>
</feature>
<dbReference type="Proteomes" id="UP001492380">
    <property type="component" value="Unassembled WGS sequence"/>
</dbReference>
<feature type="compositionally biased region" description="Low complexity" evidence="1">
    <location>
        <begin position="152"/>
        <end position="191"/>
    </location>
</feature>
<feature type="compositionally biased region" description="Acidic residues" evidence="1">
    <location>
        <begin position="409"/>
        <end position="423"/>
    </location>
</feature>
<keyword evidence="3" id="KW-1185">Reference proteome</keyword>
<accession>A0ABR1YBL7</accession>
<dbReference type="EMBL" id="JBBWRZ010000012">
    <property type="protein sequence ID" value="KAK8224771.1"/>
    <property type="molecule type" value="Genomic_DNA"/>
</dbReference>
<dbReference type="SMART" id="SM00384">
    <property type="entry name" value="AT_hook"/>
    <property type="match status" value="3"/>
</dbReference>
<comment type="caution">
    <text evidence="2">The sequence shown here is derived from an EMBL/GenBank/DDBJ whole genome shotgun (WGS) entry which is preliminary data.</text>
</comment>
<feature type="compositionally biased region" description="Low complexity" evidence="1">
    <location>
        <begin position="295"/>
        <end position="323"/>
    </location>
</feature>
<proteinExistence type="predicted"/>
<feature type="compositionally biased region" description="Basic residues" evidence="1">
    <location>
        <begin position="72"/>
        <end position="83"/>
    </location>
</feature>
<protein>
    <submittedName>
        <fullName evidence="2">Uncharacterized protein</fullName>
    </submittedName>
</protein>
<feature type="region of interest" description="Disordered" evidence="1">
    <location>
        <begin position="1"/>
        <end position="423"/>
    </location>
</feature>
<evidence type="ECO:0000256" key="1">
    <source>
        <dbReference type="SAM" id="MobiDB-lite"/>
    </source>
</evidence>
<gene>
    <name evidence="2" type="ORF">HDK90DRAFT_91623</name>
</gene>
<organism evidence="2 3">
    <name type="scientific">Phyllosticta capitalensis</name>
    <dbReference type="NCBI Taxonomy" id="121624"/>
    <lineage>
        <taxon>Eukaryota</taxon>
        <taxon>Fungi</taxon>
        <taxon>Dikarya</taxon>
        <taxon>Ascomycota</taxon>
        <taxon>Pezizomycotina</taxon>
        <taxon>Dothideomycetes</taxon>
        <taxon>Dothideomycetes incertae sedis</taxon>
        <taxon>Botryosphaeriales</taxon>
        <taxon>Phyllostictaceae</taxon>
        <taxon>Phyllosticta</taxon>
    </lineage>
</organism>
<dbReference type="PRINTS" id="PR00929">
    <property type="entry name" value="ATHOOK"/>
</dbReference>
<evidence type="ECO:0000313" key="3">
    <source>
        <dbReference type="Proteomes" id="UP001492380"/>
    </source>
</evidence>
<sequence>MRTRRNKPVNYKLTRTNRKRGGSPATATPKASLSGGTGASAPKKRGRPSKKDKEAVVAEREPTPPPHAPPAKGKRGRPSKKDKKAAVAEREPTPPPPTPPAKAKRGRGRPPSVRSRLAGTPSPKKKVSTVQVESPEAVNARDQRARTRRITNRNAGAPPKPAVKGKAKVTAASTKKGVKFAAGVKKSVASGKGKGKEIDGRSLMHDFFRDNRDSVKGLRFRVQQKKLGAMWKASPLNPKNETAAESNDDDENSSNSSEHPSSPGSPDTRVEDEAHPDDEFSDEMDDAEQPVAGPSSGTTEWETTDSSSETTTGATAKKSSGKSNILRHRPTAEQPYPEEDSEGIYYLTESENEEGSKIKRSKKEKSRFTHHTLKEVAISANRVLDDIESGSSSTPADGLSGTASSDEAGTNEEEEEEVSETGN</sequence>
<feature type="compositionally biased region" description="Low complexity" evidence="1">
    <location>
        <begin position="253"/>
        <end position="266"/>
    </location>
</feature>